<proteinExistence type="predicted"/>
<dbReference type="AlphaFoldDB" id="A0A7W3N3K8"/>
<feature type="transmembrane region" description="Helical" evidence="1">
    <location>
        <begin position="12"/>
        <end position="31"/>
    </location>
</feature>
<keyword evidence="4" id="KW-1185">Reference proteome</keyword>
<feature type="domain" description="Septum formation-related" evidence="2">
    <location>
        <begin position="56"/>
        <end position="263"/>
    </location>
</feature>
<dbReference type="InterPro" id="IPR026004">
    <property type="entry name" value="Septum_form"/>
</dbReference>
<accession>A0A7W3N3K8</accession>
<name>A0A7W3N3K8_9ACTN</name>
<keyword evidence="1" id="KW-0812">Transmembrane</keyword>
<sequence length="281" mass="30761">MTFGDERTANLGSVIGLLAAIAALLAALALVPRLFFHNDPAEQGDGSVHGYIPEVGQCYNGRLSEQDMIPQITSCDGPHYGEIIKRFELDGGTWPGQAEIFARARTECEKYLQQRFGTLTPVEEGVLETYTPREEGWLTGDRTAHCAIVGAGDGQLSRPLPEKDIGVREWMELKVGDCFSSDHRKATITTVLTDCSEPHTGQVTALPELENGLYPGDDVVERLAGDACDAATPKRLRESSELMHWRKPPSKESWNAGERTVICYITADGGELKRSLVDAKD</sequence>
<dbReference type="Proteomes" id="UP000539313">
    <property type="component" value="Unassembled WGS sequence"/>
</dbReference>
<dbReference type="Pfam" id="PF13845">
    <property type="entry name" value="Septum_form"/>
    <property type="match status" value="1"/>
</dbReference>
<organism evidence="3 4">
    <name type="scientific">Thermomonospora cellulosilytica</name>
    <dbReference type="NCBI Taxonomy" id="1411118"/>
    <lineage>
        <taxon>Bacteria</taxon>
        <taxon>Bacillati</taxon>
        <taxon>Actinomycetota</taxon>
        <taxon>Actinomycetes</taxon>
        <taxon>Streptosporangiales</taxon>
        <taxon>Thermomonosporaceae</taxon>
        <taxon>Thermomonospora</taxon>
    </lineage>
</organism>
<protein>
    <recommendedName>
        <fullName evidence="2">Septum formation-related domain-containing protein</fullName>
    </recommendedName>
</protein>
<gene>
    <name evidence="3" type="ORF">HNR21_005756</name>
</gene>
<keyword evidence="1" id="KW-0472">Membrane</keyword>
<evidence type="ECO:0000313" key="3">
    <source>
        <dbReference type="EMBL" id="MBA9006874.1"/>
    </source>
</evidence>
<keyword evidence="1" id="KW-1133">Transmembrane helix</keyword>
<dbReference type="RefSeq" id="WP_182707642.1">
    <property type="nucleotide sequence ID" value="NZ_JACJII010000001.1"/>
</dbReference>
<reference evidence="3 4" key="1">
    <citation type="submission" date="2020-08" db="EMBL/GenBank/DDBJ databases">
        <title>Sequencing the genomes of 1000 actinobacteria strains.</title>
        <authorList>
            <person name="Klenk H.-P."/>
        </authorList>
    </citation>
    <scope>NUCLEOTIDE SEQUENCE [LARGE SCALE GENOMIC DNA]</scope>
    <source>
        <strain evidence="3 4">DSM 45823</strain>
    </source>
</reference>
<evidence type="ECO:0000313" key="4">
    <source>
        <dbReference type="Proteomes" id="UP000539313"/>
    </source>
</evidence>
<evidence type="ECO:0000259" key="2">
    <source>
        <dbReference type="Pfam" id="PF13845"/>
    </source>
</evidence>
<evidence type="ECO:0000256" key="1">
    <source>
        <dbReference type="SAM" id="Phobius"/>
    </source>
</evidence>
<comment type="caution">
    <text evidence="3">The sequence shown here is derived from an EMBL/GenBank/DDBJ whole genome shotgun (WGS) entry which is preliminary data.</text>
</comment>
<dbReference type="EMBL" id="JACJII010000001">
    <property type="protein sequence ID" value="MBA9006874.1"/>
    <property type="molecule type" value="Genomic_DNA"/>
</dbReference>